<name>A0AA88E8A2_FICCA</name>
<evidence type="ECO:0000256" key="1">
    <source>
        <dbReference type="SAM" id="MobiDB-lite"/>
    </source>
</evidence>
<feature type="compositionally biased region" description="Polar residues" evidence="1">
    <location>
        <begin position="50"/>
        <end position="82"/>
    </location>
</feature>
<feature type="region of interest" description="Disordered" evidence="1">
    <location>
        <begin position="1"/>
        <end position="82"/>
    </location>
</feature>
<gene>
    <name evidence="2" type="ORF">TIFTF001_038731</name>
</gene>
<evidence type="ECO:0000313" key="2">
    <source>
        <dbReference type="EMBL" id="GMN69686.1"/>
    </source>
</evidence>
<protein>
    <submittedName>
        <fullName evidence="2">Uncharacterized protein</fullName>
    </submittedName>
</protein>
<reference evidence="2" key="1">
    <citation type="submission" date="2023-07" db="EMBL/GenBank/DDBJ databases">
        <title>draft genome sequence of fig (Ficus carica).</title>
        <authorList>
            <person name="Takahashi T."/>
            <person name="Nishimura K."/>
        </authorList>
    </citation>
    <scope>NUCLEOTIDE SEQUENCE</scope>
</reference>
<accession>A0AA88E8A2</accession>
<dbReference type="EMBL" id="BTGU01000907">
    <property type="protein sequence ID" value="GMN69686.1"/>
    <property type="molecule type" value="Genomic_DNA"/>
</dbReference>
<proteinExistence type="predicted"/>
<dbReference type="AlphaFoldDB" id="A0AA88E8A2"/>
<evidence type="ECO:0000313" key="3">
    <source>
        <dbReference type="Proteomes" id="UP001187192"/>
    </source>
</evidence>
<dbReference type="Proteomes" id="UP001187192">
    <property type="component" value="Unassembled WGS sequence"/>
</dbReference>
<keyword evidence="3" id="KW-1185">Reference proteome</keyword>
<organism evidence="2 3">
    <name type="scientific">Ficus carica</name>
    <name type="common">Common fig</name>
    <dbReference type="NCBI Taxonomy" id="3494"/>
    <lineage>
        <taxon>Eukaryota</taxon>
        <taxon>Viridiplantae</taxon>
        <taxon>Streptophyta</taxon>
        <taxon>Embryophyta</taxon>
        <taxon>Tracheophyta</taxon>
        <taxon>Spermatophyta</taxon>
        <taxon>Magnoliopsida</taxon>
        <taxon>eudicotyledons</taxon>
        <taxon>Gunneridae</taxon>
        <taxon>Pentapetalae</taxon>
        <taxon>rosids</taxon>
        <taxon>fabids</taxon>
        <taxon>Rosales</taxon>
        <taxon>Moraceae</taxon>
        <taxon>Ficeae</taxon>
        <taxon>Ficus</taxon>
    </lineage>
</organism>
<comment type="caution">
    <text evidence="2">The sequence shown here is derived from an EMBL/GenBank/DDBJ whole genome shotgun (WGS) entry which is preliminary data.</text>
</comment>
<sequence length="82" mass="8945">MSGIPQVRVLGAGDQPPHTNSEARTMGHGDQPRLTIRKVQTLGADERQAQPRQTAPGPSSRRQTTPVRRSTPDLSQSSEDLF</sequence>